<sequence length="262" mass="29462">MEKELARLTADAEAAIEQLRSKGLRDAMWLREGKISLSTLVRNVAYEAAGPPSRAMTVEEDRTHYEVFRNFVRQVKLAIRSGQLIAREPITTMPISVSNLEWWIKLDETALSCDAMCPHDRIVVRVGEAKTWIASLGAKLPGILAENGSESLRTSADRDMSQNPPAADTAEIRSVRRSTVSVAWQLRLIEHWPDIVRKHGPSVEARAVMRYVKKHDESGVIVAHPVADELMWRTQLGDTKIVGRKTFKNAVSLLRKRGYLKT</sequence>
<accession>A0AA40JA52</accession>
<gene>
    <name evidence="1" type="ORF">Y036_1652</name>
</gene>
<comment type="caution">
    <text evidence="1">The sequence shown here is derived from an EMBL/GenBank/DDBJ whole genome shotgun (WGS) entry which is preliminary data.</text>
</comment>
<reference evidence="1 2" key="1">
    <citation type="submission" date="2014-08" db="EMBL/GenBank/DDBJ databases">
        <authorList>
            <person name="Bunnell A."/>
            <person name="Chain P.S."/>
            <person name="Chertkov O."/>
            <person name="Currie B.J."/>
            <person name="Daligault H.E."/>
            <person name="Davenport K.W."/>
            <person name="Davis C."/>
            <person name="Gleasner C.D."/>
            <person name="Johnson S.L."/>
            <person name="Kaestli M."/>
            <person name="Koren S."/>
            <person name="Kunde Y.A."/>
            <person name="Mayo M."/>
            <person name="McMurry K.K."/>
            <person name="Price E.P."/>
            <person name="Reitenga K.G."/>
            <person name="Robison R."/>
            <person name="Rosovitz M.J."/>
            <person name="Sarovich D.S."/>
            <person name="Teshima H."/>
        </authorList>
    </citation>
    <scope>NUCLEOTIDE SEQUENCE [LARGE SCALE GENOMIC DNA]</scope>
    <source>
        <strain evidence="1 2">MSHR44</strain>
    </source>
</reference>
<name>A0AA40JA52_BURPE</name>
<protein>
    <submittedName>
        <fullName evidence="1">Uncharacterized protein</fullName>
    </submittedName>
</protein>
<dbReference type="EMBL" id="JQIM01000010">
    <property type="protein sequence ID" value="KGX06623.1"/>
    <property type="molecule type" value="Genomic_DNA"/>
</dbReference>
<dbReference type="Proteomes" id="UP000030475">
    <property type="component" value="Unassembled WGS sequence"/>
</dbReference>
<proteinExistence type="predicted"/>
<dbReference type="AlphaFoldDB" id="A0AA40JA52"/>
<evidence type="ECO:0000313" key="1">
    <source>
        <dbReference type="EMBL" id="KGX06623.1"/>
    </source>
</evidence>
<evidence type="ECO:0000313" key="2">
    <source>
        <dbReference type="Proteomes" id="UP000030475"/>
    </source>
</evidence>
<organism evidence="1 2">
    <name type="scientific">Burkholderia pseudomallei</name>
    <name type="common">Pseudomonas pseudomallei</name>
    <dbReference type="NCBI Taxonomy" id="28450"/>
    <lineage>
        <taxon>Bacteria</taxon>
        <taxon>Pseudomonadati</taxon>
        <taxon>Pseudomonadota</taxon>
        <taxon>Betaproteobacteria</taxon>
        <taxon>Burkholderiales</taxon>
        <taxon>Burkholderiaceae</taxon>
        <taxon>Burkholderia</taxon>
        <taxon>pseudomallei group</taxon>
    </lineage>
</organism>